<accession>A0A419DD69</accession>
<dbReference type="InterPro" id="IPR001207">
    <property type="entry name" value="Transposase_mutator"/>
</dbReference>
<reference evidence="7 8" key="1">
    <citation type="journal article" date="2017" name="ISME J.">
        <title>Energy and carbon metabolisms in a deep terrestrial subsurface fluid microbial community.</title>
        <authorList>
            <person name="Momper L."/>
            <person name="Jungbluth S.P."/>
            <person name="Lee M.D."/>
            <person name="Amend J.P."/>
        </authorList>
    </citation>
    <scope>NUCLEOTIDE SEQUENCE [LARGE SCALE GENOMIC DNA]</scope>
    <source>
        <strain evidence="7">SURF_29</strain>
    </source>
</reference>
<comment type="caution">
    <text evidence="7">The sequence shown here is derived from an EMBL/GenBank/DDBJ whole genome shotgun (WGS) entry which is preliminary data.</text>
</comment>
<evidence type="ECO:0000256" key="2">
    <source>
        <dbReference type="ARBA" id="ARBA00010961"/>
    </source>
</evidence>
<evidence type="ECO:0000313" key="7">
    <source>
        <dbReference type="EMBL" id="RJO61043.1"/>
    </source>
</evidence>
<name>A0A419DD69_9BACT</name>
<dbReference type="AlphaFoldDB" id="A0A419DD69"/>
<dbReference type="PANTHER" id="PTHR33217:SF5">
    <property type="entry name" value="MUTATOR FAMILY TRANSPOSASE"/>
    <property type="match status" value="1"/>
</dbReference>
<keyword evidence="6" id="KW-0814">Transposable element</keyword>
<evidence type="ECO:0000256" key="6">
    <source>
        <dbReference type="RuleBase" id="RU365089"/>
    </source>
</evidence>
<dbReference type="Pfam" id="PF00872">
    <property type="entry name" value="Transposase_mut"/>
    <property type="match status" value="1"/>
</dbReference>
<dbReference type="GO" id="GO:0004803">
    <property type="term" value="F:transposase activity"/>
    <property type="evidence" value="ECO:0007669"/>
    <property type="project" value="UniProtKB-UniRule"/>
</dbReference>
<evidence type="ECO:0000256" key="1">
    <source>
        <dbReference type="ARBA" id="ARBA00002190"/>
    </source>
</evidence>
<protein>
    <recommendedName>
        <fullName evidence="6">Mutator family transposase</fullName>
    </recommendedName>
</protein>
<evidence type="ECO:0000256" key="5">
    <source>
        <dbReference type="ARBA" id="ARBA00023172"/>
    </source>
</evidence>
<evidence type="ECO:0000256" key="4">
    <source>
        <dbReference type="ARBA" id="ARBA00023125"/>
    </source>
</evidence>
<evidence type="ECO:0000256" key="3">
    <source>
        <dbReference type="ARBA" id="ARBA00022578"/>
    </source>
</evidence>
<dbReference type="GO" id="GO:0003677">
    <property type="term" value="F:DNA binding"/>
    <property type="evidence" value="ECO:0007669"/>
    <property type="project" value="UniProtKB-UniRule"/>
</dbReference>
<keyword evidence="3 6" id="KW-0815">Transposition</keyword>
<dbReference type="Proteomes" id="UP000285655">
    <property type="component" value="Unassembled WGS sequence"/>
</dbReference>
<keyword evidence="4 6" id="KW-0238">DNA-binding</keyword>
<organism evidence="7 8">
    <name type="scientific">candidate division WS5 bacterium</name>
    <dbReference type="NCBI Taxonomy" id="2093353"/>
    <lineage>
        <taxon>Bacteria</taxon>
        <taxon>candidate division WS5</taxon>
    </lineage>
</organism>
<sequence>MQAHFLCRKHSEFSSRSYAAATAELAVVIPDKFSWKWDKDYPAFSVSLRNNWAQIIPLFGYPPAICKTIYTTNAIELRNLSLWKVTKTRWHFLTINLL</sequence>
<gene>
    <name evidence="7" type="ORF">C4544_03845</name>
</gene>
<evidence type="ECO:0000313" key="8">
    <source>
        <dbReference type="Proteomes" id="UP000285655"/>
    </source>
</evidence>
<dbReference type="PANTHER" id="PTHR33217">
    <property type="entry name" value="TRANSPOSASE FOR INSERTION SEQUENCE ELEMENT IS1081"/>
    <property type="match status" value="1"/>
</dbReference>
<dbReference type="EMBL" id="QZJW01000032">
    <property type="protein sequence ID" value="RJO61043.1"/>
    <property type="molecule type" value="Genomic_DNA"/>
</dbReference>
<dbReference type="GO" id="GO:0006313">
    <property type="term" value="P:DNA transposition"/>
    <property type="evidence" value="ECO:0007669"/>
    <property type="project" value="UniProtKB-UniRule"/>
</dbReference>
<comment type="function">
    <text evidence="1 6">Required for the transposition of the insertion element.</text>
</comment>
<keyword evidence="5 6" id="KW-0233">DNA recombination</keyword>
<comment type="similarity">
    <text evidence="2 6">Belongs to the transposase mutator family.</text>
</comment>
<proteinExistence type="inferred from homology"/>